<comment type="caution">
    <text evidence="1">The sequence shown here is derived from an EMBL/GenBank/DDBJ whole genome shotgun (WGS) entry which is preliminary data.</text>
</comment>
<organism evidence="1 2">
    <name type="scientific">Microbacterium invictum</name>
    <dbReference type="NCBI Taxonomy" id="515415"/>
    <lineage>
        <taxon>Bacteria</taxon>
        <taxon>Bacillati</taxon>
        <taxon>Actinomycetota</taxon>
        <taxon>Actinomycetes</taxon>
        <taxon>Micrococcales</taxon>
        <taxon>Microbacteriaceae</taxon>
        <taxon>Microbacterium</taxon>
    </lineage>
</organism>
<reference evidence="1 2" key="1">
    <citation type="submission" date="2020-08" db="EMBL/GenBank/DDBJ databases">
        <title>Sequencing the genomes of 1000 actinobacteria strains.</title>
        <authorList>
            <person name="Klenk H.-P."/>
        </authorList>
    </citation>
    <scope>NUCLEOTIDE SEQUENCE [LARGE SCALE GENOMIC DNA]</scope>
    <source>
        <strain evidence="1 2">DSM 19600</strain>
    </source>
</reference>
<proteinExistence type="predicted"/>
<evidence type="ECO:0000313" key="1">
    <source>
        <dbReference type="EMBL" id="MBB4140765.1"/>
    </source>
</evidence>
<keyword evidence="2" id="KW-1185">Reference proteome</keyword>
<evidence type="ECO:0000313" key="2">
    <source>
        <dbReference type="Proteomes" id="UP000549113"/>
    </source>
</evidence>
<protein>
    <submittedName>
        <fullName evidence="1">Uncharacterized protein</fullName>
    </submittedName>
</protein>
<dbReference type="Proteomes" id="UP000549113">
    <property type="component" value="Unassembled WGS sequence"/>
</dbReference>
<sequence>MLTHYRLRKLEARSLGLTSGESGELEGITAAGSAQPREAKYGLLQGVLDKINALFTGTDVDETNGVSAAETILRHVVDNPKIQAEAMANTPIDFQTSPTVAAELEDVMYASAAGHSNAMKALLQKSDFTAIVRVLVAMGLYEKTRSEAERTATAG</sequence>
<dbReference type="AlphaFoldDB" id="A0AA40SQW2"/>
<gene>
    <name evidence="1" type="ORF">BKA10_002559</name>
</gene>
<name>A0AA40SQW2_9MICO</name>
<dbReference type="EMBL" id="JACIFH010000001">
    <property type="protein sequence ID" value="MBB4140765.1"/>
    <property type="molecule type" value="Genomic_DNA"/>
</dbReference>
<accession>A0AA40SQW2</accession>
<dbReference type="RefSeq" id="WP_183500246.1">
    <property type="nucleotide sequence ID" value="NZ_BAABCO010000004.1"/>
</dbReference>